<dbReference type="AlphaFoldDB" id="A0A382I6J4"/>
<protein>
    <submittedName>
        <fullName evidence="1">Uncharacterized protein</fullName>
    </submittedName>
</protein>
<feature type="non-terminal residue" evidence="1">
    <location>
        <position position="1"/>
    </location>
</feature>
<reference evidence="1" key="1">
    <citation type="submission" date="2018-05" db="EMBL/GenBank/DDBJ databases">
        <authorList>
            <person name="Lanie J.A."/>
            <person name="Ng W.-L."/>
            <person name="Kazmierczak K.M."/>
            <person name="Andrzejewski T.M."/>
            <person name="Davidsen T.M."/>
            <person name="Wayne K.J."/>
            <person name="Tettelin H."/>
            <person name="Glass J.I."/>
            <person name="Rusch D."/>
            <person name="Podicherti R."/>
            <person name="Tsui H.-C.T."/>
            <person name="Winkler M.E."/>
        </authorList>
    </citation>
    <scope>NUCLEOTIDE SEQUENCE</scope>
</reference>
<organism evidence="1">
    <name type="scientific">marine metagenome</name>
    <dbReference type="NCBI Taxonomy" id="408172"/>
    <lineage>
        <taxon>unclassified sequences</taxon>
        <taxon>metagenomes</taxon>
        <taxon>ecological metagenomes</taxon>
    </lineage>
</organism>
<gene>
    <name evidence="1" type="ORF">METZ01_LOCUS247701</name>
</gene>
<evidence type="ECO:0000313" key="1">
    <source>
        <dbReference type="EMBL" id="SVB94847.1"/>
    </source>
</evidence>
<feature type="non-terminal residue" evidence="1">
    <location>
        <position position="136"/>
    </location>
</feature>
<dbReference type="EMBL" id="UINC01065317">
    <property type="protein sequence ID" value="SVB94847.1"/>
    <property type="molecule type" value="Genomic_DNA"/>
</dbReference>
<sequence>VGSLPARLPATRRFRNSNNSTIRFRYLSIWDLHTLGGDVIYYLFLVLRHLSLLSKLLAGLHPKSHGLDNHPLVHPQQLNLRDHNSNPCQVTTILRLVIEILRKLNSPRSCQVQYSSTAITESPTQEINDGCSGMGN</sequence>
<proteinExistence type="predicted"/>
<accession>A0A382I6J4</accession>
<name>A0A382I6J4_9ZZZZ</name>